<dbReference type="EMBL" id="JBHSBL010000012">
    <property type="protein sequence ID" value="MFC4065587.1"/>
    <property type="molecule type" value="Genomic_DNA"/>
</dbReference>
<protein>
    <submittedName>
        <fullName evidence="2">Uncharacterized protein</fullName>
    </submittedName>
</protein>
<dbReference type="Proteomes" id="UP001595867">
    <property type="component" value="Unassembled WGS sequence"/>
</dbReference>
<feature type="chain" id="PRO_5045219833" evidence="1">
    <location>
        <begin position="27"/>
        <end position="140"/>
    </location>
</feature>
<keyword evidence="3" id="KW-1185">Reference proteome</keyword>
<name>A0ABV8IN09_9ACTN</name>
<accession>A0ABV8IN09</accession>
<comment type="caution">
    <text evidence="2">The sequence shown here is derived from an EMBL/GenBank/DDBJ whole genome shotgun (WGS) entry which is preliminary data.</text>
</comment>
<organism evidence="2 3">
    <name type="scientific">Actinoplanes subglobosus</name>
    <dbReference type="NCBI Taxonomy" id="1547892"/>
    <lineage>
        <taxon>Bacteria</taxon>
        <taxon>Bacillati</taxon>
        <taxon>Actinomycetota</taxon>
        <taxon>Actinomycetes</taxon>
        <taxon>Micromonosporales</taxon>
        <taxon>Micromonosporaceae</taxon>
        <taxon>Actinoplanes</taxon>
    </lineage>
</organism>
<dbReference type="RefSeq" id="WP_378066604.1">
    <property type="nucleotide sequence ID" value="NZ_JBHSBL010000012.1"/>
</dbReference>
<evidence type="ECO:0000313" key="3">
    <source>
        <dbReference type="Proteomes" id="UP001595867"/>
    </source>
</evidence>
<feature type="signal peptide" evidence="1">
    <location>
        <begin position="1"/>
        <end position="26"/>
    </location>
</feature>
<sequence>MRNMVQLLGGVAVAGVVAAGSTAFTAAGVVDSTGANILQGGKVAVTVDEGADLQAITFDTDATNADQITAVHVTLEDAAGAAFVTATGTVKISMTGETGAADTISTCTYSGGGGIWDCTPTSAGFWTGPISAVSVSVWLA</sequence>
<evidence type="ECO:0000313" key="2">
    <source>
        <dbReference type="EMBL" id="MFC4065587.1"/>
    </source>
</evidence>
<proteinExistence type="predicted"/>
<gene>
    <name evidence="2" type="ORF">ACFO0C_11640</name>
</gene>
<evidence type="ECO:0000256" key="1">
    <source>
        <dbReference type="SAM" id="SignalP"/>
    </source>
</evidence>
<keyword evidence="1" id="KW-0732">Signal</keyword>
<reference evidence="3" key="1">
    <citation type="journal article" date="2019" name="Int. J. Syst. Evol. Microbiol.">
        <title>The Global Catalogue of Microorganisms (GCM) 10K type strain sequencing project: providing services to taxonomists for standard genome sequencing and annotation.</title>
        <authorList>
            <consortium name="The Broad Institute Genomics Platform"/>
            <consortium name="The Broad Institute Genome Sequencing Center for Infectious Disease"/>
            <person name="Wu L."/>
            <person name="Ma J."/>
        </authorList>
    </citation>
    <scope>NUCLEOTIDE SEQUENCE [LARGE SCALE GENOMIC DNA]</scope>
    <source>
        <strain evidence="3">TBRC 5832</strain>
    </source>
</reference>